<reference evidence="6" key="2">
    <citation type="submission" date="2023-01" db="EMBL/GenBank/DDBJ databases">
        <authorList>
            <person name="Petersen C."/>
        </authorList>
    </citation>
    <scope>NUCLEOTIDE SEQUENCE</scope>
    <source>
        <strain evidence="6">IBT 15450</strain>
    </source>
</reference>
<feature type="compositionally biased region" description="Polar residues" evidence="5">
    <location>
        <begin position="26"/>
        <end position="39"/>
    </location>
</feature>
<dbReference type="SUPFAM" id="SSF51735">
    <property type="entry name" value="NAD(P)-binding Rossmann-fold domains"/>
    <property type="match status" value="1"/>
</dbReference>
<accession>A0AAD6I0C0</accession>
<evidence type="ECO:0000256" key="5">
    <source>
        <dbReference type="SAM" id="MobiDB-lite"/>
    </source>
</evidence>
<dbReference type="EMBL" id="JAQJZL010000015">
    <property type="protein sequence ID" value="KAJ6026556.1"/>
    <property type="molecule type" value="Genomic_DNA"/>
</dbReference>
<evidence type="ECO:0000256" key="2">
    <source>
        <dbReference type="ARBA" id="ARBA00022857"/>
    </source>
</evidence>
<evidence type="ECO:0000313" key="6">
    <source>
        <dbReference type="EMBL" id="KAJ6026556.1"/>
    </source>
</evidence>
<dbReference type="AlphaFoldDB" id="A0AAD6I0C0"/>
<dbReference type="Pfam" id="PF00106">
    <property type="entry name" value="adh_short"/>
    <property type="match status" value="1"/>
</dbReference>
<name>A0AAD6I0C0_PENCN</name>
<sequence length="259" mass="29326">MPLHRPVPTTTYRLPGTAAEQDSRQMRPTTNQHLNTQSPLPLPTKSSARKTKEKLQNTHPDINPNNIEWLLLDLTDLKSIDTAAHELKKKERKLDILINNAAVPTSSTELVARIWEQHMAANHVGHFLFVNRVLPLLKNALKAKETDVRIINLSSLAHVSVLPHTFKFKFDSAACLSNPVPSHPWQWRFLGRFIFWFDMVRYAVSKAAVVLFTKELQHRLDEQGLLVITIAVHPGEVATEGVMTINNAFISIYLIGSIR</sequence>
<evidence type="ECO:0000313" key="7">
    <source>
        <dbReference type="Proteomes" id="UP001219568"/>
    </source>
</evidence>
<keyword evidence="2" id="KW-0521">NADP</keyword>
<evidence type="ECO:0000256" key="3">
    <source>
        <dbReference type="ARBA" id="ARBA00023002"/>
    </source>
</evidence>
<evidence type="ECO:0000256" key="1">
    <source>
        <dbReference type="ARBA" id="ARBA00006484"/>
    </source>
</evidence>
<protein>
    <submittedName>
        <fullName evidence="6">Uncharacterized protein</fullName>
    </submittedName>
</protein>
<dbReference type="PANTHER" id="PTHR24320">
    <property type="entry name" value="RETINOL DEHYDROGENASE"/>
    <property type="match status" value="1"/>
</dbReference>
<evidence type="ECO:0000256" key="4">
    <source>
        <dbReference type="RuleBase" id="RU000363"/>
    </source>
</evidence>
<keyword evidence="7" id="KW-1185">Reference proteome</keyword>
<proteinExistence type="inferred from homology"/>
<gene>
    <name evidence="6" type="ORF">N7460_011373</name>
</gene>
<dbReference type="InterPro" id="IPR036291">
    <property type="entry name" value="NAD(P)-bd_dom_sf"/>
</dbReference>
<reference evidence="6" key="1">
    <citation type="journal article" date="2023" name="IMA Fungus">
        <title>Comparative genomic study of the Penicillium genus elucidates a diverse pangenome and 15 lateral gene transfer events.</title>
        <authorList>
            <person name="Petersen C."/>
            <person name="Sorensen T."/>
            <person name="Nielsen M.R."/>
            <person name="Sondergaard T.E."/>
            <person name="Sorensen J.L."/>
            <person name="Fitzpatrick D.A."/>
            <person name="Frisvad J.C."/>
            <person name="Nielsen K.L."/>
        </authorList>
    </citation>
    <scope>NUCLEOTIDE SEQUENCE</scope>
    <source>
        <strain evidence="6">IBT 15450</strain>
    </source>
</reference>
<dbReference type="InterPro" id="IPR002347">
    <property type="entry name" value="SDR_fam"/>
</dbReference>
<dbReference type="PANTHER" id="PTHR24320:SF282">
    <property type="entry name" value="WW DOMAIN-CONTAINING OXIDOREDUCTASE"/>
    <property type="match status" value="1"/>
</dbReference>
<dbReference type="Proteomes" id="UP001219568">
    <property type="component" value="Unassembled WGS sequence"/>
</dbReference>
<feature type="region of interest" description="Disordered" evidence="5">
    <location>
        <begin position="1"/>
        <end position="60"/>
    </location>
</feature>
<dbReference type="PRINTS" id="PR00080">
    <property type="entry name" value="SDRFAMILY"/>
</dbReference>
<dbReference type="GO" id="GO:0016491">
    <property type="term" value="F:oxidoreductase activity"/>
    <property type="evidence" value="ECO:0007669"/>
    <property type="project" value="UniProtKB-KW"/>
</dbReference>
<organism evidence="6 7">
    <name type="scientific">Penicillium canescens</name>
    <dbReference type="NCBI Taxonomy" id="5083"/>
    <lineage>
        <taxon>Eukaryota</taxon>
        <taxon>Fungi</taxon>
        <taxon>Dikarya</taxon>
        <taxon>Ascomycota</taxon>
        <taxon>Pezizomycotina</taxon>
        <taxon>Eurotiomycetes</taxon>
        <taxon>Eurotiomycetidae</taxon>
        <taxon>Eurotiales</taxon>
        <taxon>Aspergillaceae</taxon>
        <taxon>Penicillium</taxon>
    </lineage>
</organism>
<comment type="caution">
    <text evidence="6">The sequence shown here is derived from an EMBL/GenBank/DDBJ whole genome shotgun (WGS) entry which is preliminary data.</text>
</comment>
<comment type="similarity">
    <text evidence="1 4">Belongs to the short-chain dehydrogenases/reductases (SDR) family.</text>
</comment>
<dbReference type="Gene3D" id="3.40.50.720">
    <property type="entry name" value="NAD(P)-binding Rossmann-like Domain"/>
    <property type="match status" value="1"/>
</dbReference>
<keyword evidence="3" id="KW-0560">Oxidoreductase</keyword>
<dbReference type="PRINTS" id="PR00081">
    <property type="entry name" value="GDHRDH"/>
</dbReference>